<organism evidence="2 3">
    <name type="scientific">Pichia kudriavzevii</name>
    <name type="common">Yeast</name>
    <name type="synonym">Issatchenkia orientalis</name>
    <dbReference type="NCBI Taxonomy" id="4909"/>
    <lineage>
        <taxon>Eukaryota</taxon>
        <taxon>Fungi</taxon>
        <taxon>Dikarya</taxon>
        <taxon>Ascomycota</taxon>
        <taxon>Saccharomycotina</taxon>
        <taxon>Pichiomycetes</taxon>
        <taxon>Pichiales</taxon>
        <taxon>Pichiaceae</taxon>
        <taxon>Pichia</taxon>
    </lineage>
</organism>
<sequence length="20" mass="2128">PIGDAIADKRPFALSGEIEE</sequence>
<evidence type="ECO:0000313" key="3">
    <source>
        <dbReference type="Proteomes" id="UP000029867"/>
    </source>
</evidence>
<feature type="non-terminal residue" evidence="2">
    <location>
        <position position="1"/>
    </location>
</feature>
<dbReference type="Proteomes" id="UP000029867">
    <property type="component" value="Unassembled WGS sequence"/>
</dbReference>
<dbReference type="AlphaFoldDB" id="A0A099NIE1"/>
<evidence type="ECO:0000256" key="1">
    <source>
        <dbReference type="SAM" id="MobiDB-lite"/>
    </source>
</evidence>
<name>A0A099NIE1_PICKU</name>
<dbReference type="HOGENOM" id="CLU_3429644_0_0_1"/>
<protein>
    <submittedName>
        <fullName evidence="2">Uncharacterized protein</fullName>
    </submittedName>
</protein>
<reference evidence="3" key="1">
    <citation type="journal article" date="2014" name="Microb. Cell Fact.">
        <title>Exploiting Issatchenkia orientalis SD108 for succinic acid production.</title>
        <authorList>
            <person name="Xiao H."/>
            <person name="Shao Z."/>
            <person name="Jiang Y."/>
            <person name="Dole S."/>
            <person name="Zhao H."/>
        </authorList>
    </citation>
    <scope>NUCLEOTIDE SEQUENCE [LARGE SCALE GENOMIC DNA]</scope>
    <source>
        <strain evidence="3">SD108</strain>
    </source>
</reference>
<gene>
    <name evidence="2" type="ORF">JL09_g7068</name>
</gene>
<feature type="compositionally biased region" description="Basic and acidic residues" evidence="1">
    <location>
        <begin position="1"/>
        <end position="11"/>
    </location>
</feature>
<evidence type="ECO:0000313" key="2">
    <source>
        <dbReference type="EMBL" id="KGK32325.1"/>
    </source>
</evidence>
<comment type="caution">
    <text evidence="2">The sequence shown here is derived from an EMBL/GenBank/DDBJ whole genome shotgun (WGS) entry which is preliminary data.</text>
</comment>
<feature type="region of interest" description="Disordered" evidence="1">
    <location>
        <begin position="1"/>
        <end position="20"/>
    </location>
</feature>
<dbReference type="EMBL" id="JQFK01002411">
    <property type="protein sequence ID" value="KGK32325.1"/>
    <property type="molecule type" value="Genomic_DNA"/>
</dbReference>
<proteinExistence type="predicted"/>
<accession>A0A099NIE1</accession>